<keyword evidence="3" id="KW-1133">Transmembrane helix</keyword>
<keyword evidence="10" id="KW-1185">Reference proteome</keyword>
<dbReference type="EMBL" id="FN649760">
    <property type="protein sequence ID" value="CBJ30979.1"/>
    <property type="molecule type" value="Genomic_DNA"/>
</dbReference>
<sequence length="342" mass="36076">MRATTATAALLGCAAIAPTAAFTGGVGLARTAGGRDRRAASSTAGVRMMAIDPATVHSIGEHVNAVGSAGLDHTWLSHVMHGLSDAAAVPLEAVEEEAKGPNPFNMWIEFIRSSVLGINEFYKGIGIEQSFGLAIVTFTLGVKTLLVPLQAIQLQSSEKMKVLQPTVKEINAKFGQNKEAATAATNRLYAETKVNPLIGCLPALLQFPVFIGLYRAIIGFGTDAVASEGFLWLPSLQGPTFENGRGIGWLTTFVDGHPILGWHDTLCYMSIPAILVLSQKLSMTLLTPPDDGPDDATGSSLKGGGDRGHWGPDDAAGSSLKFGALFVVTRVTAPWYGYESTH</sequence>
<dbReference type="NCBIfam" id="TIGR03592">
    <property type="entry name" value="yidC_oxa1_cterm"/>
    <property type="match status" value="1"/>
</dbReference>
<evidence type="ECO:0000313" key="10">
    <source>
        <dbReference type="Proteomes" id="UP000002630"/>
    </source>
</evidence>
<keyword evidence="2 5" id="KW-0812">Transmembrane</keyword>
<proteinExistence type="inferred from homology"/>
<dbReference type="Proteomes" id="UP000002630">
    <property type="component" value="Unassembled WGS sequence"/>
</dbReference>
<evidence type="ECO:0000256" key="7">
    <source>
        <dbReference type="SAM" id="SignalP"/>
    </source>
</evidence>
<keyword evidence="4" id="KW-0472">Membrane</keyword>
<dbReference type="PANTHER" id="PTHR12428:SF14">
    <property type="entry name" value="ALBINO3-LIKE PROTEIN 1, CHLOROPLASTIC"/>
    <property type="match status" value="1"/>
</dbReference>
<dbReference type="InterPro" id="IPR047196">
    <property type="entry name" value="YidC_ALB_C"/>
</dbReference>
<evidence type="ECO:0000259" key="8">
    <source>
        <dbReference type="Pfam" id="PF02096"/>
    </source>
</evidence>
<dbReference type="PANTHER" id="PTHR12428">
    <property type="entry name" value="OXA1"/>
    <property type="match status" value="1"/>
</dbReference>
<dbReference type="CDD" id="cd20070">
    <property type="entry name" value="5TM_YidC_Alb3"/>
    <property type="match status" value="1"/>
</dbReference>
<dbReference type="GO" id="GO:0032977">
    <property type="term" value="F:membrane insertase activity"/>
    <property type="evidence" value="ECO:0007669"/>
    <property type="project" value="InterPro"/>
</dbReference>
<evidence type="ECO:0000256" key="5">
    <source>
        <dbReference type="RuleBase" id="RU003945"/>
    </source>
</evidence>
<feature type="chain" id="PRO_5003095829" evidence="7">
    <location>
        <begin position="22"/>
        <end position="342"/>
    </location>
</feature>
<feature type="domain" description="Membrane insertase YidC/Oxa/ALB C-terminal" evidence="8">
    <location>
        <begin position="131"/>
        <end position="283"/>
    </location>
</feature>
<organism evidence="9 10">
    <name type="scientific">Ectocarpus siliculosus</name>
    <name type="common">Brown alga</name>
    <name type="synonym">Conferva siliculosa</name>
    <dbReference type="NCBI Taxonomy" id="2880"/>
    <lineage>
        <taxon>Eukaryota</taxon>
        <taxon>Sar</taxon>
        <taxon>Stramenopiles</taxon>
        <taxon>Ochrophyta</taxon>
        <taxon>PX clade</taxon>
        <taxon>Phaeophyceae</taxon>
        <taxon>Ectocarpales</taxon>
        <taxon>Ectocarpaceae</taxon>
        <taxon>Ectocarpus</taxon>
    </lineage>
</organism>
<dbReference type="InterPro" id="IPR001708">
    <property type="entry name" value="YidC/ALB3/OXA1/COX18"/>
</dbReference>
<dbReference type="GO" id="GO:0051205">
    <property type="term" value="P:protein insertion into membrane"/>
    <property type="evidence" value="ECO:0007669"/>
    <property type="project" value="TreeGrafter"/>
</dbReference>
<dbReference type="GO" id="GO:0016020">
    <property type="term" value="C:membrane"/>
    <property type="evidence" value="ECO:0007669"/>
    <property type="project" value="UniProtKB-SubCell"/>
</dbReference>
<evidence type="ECO:0000256" key="4">
    <source>
        <dbReference type="ARBA" id="ARBA00023136"/>
    </source>
</evidence>
<comment type="subcellular location">
    <subcellularLocation>
        <location evidence="1 5">Membrane</location>
        <topology evidence="1 5">Multi-pass membrane protein</topology>
    </subcellularLocation>
</comment>
<protein>
    <submittedName>
        <fullName evidence="9">Alb3 homolog, thylakoidal inner membrane insertase</fullName>
    </submittedName>
</protein>
<reference evidence="9 10" key="1">
    <citation type="journal article" date="2010" name="Nature">
        <title>The Ectocarpus genome and the independent evolution of multicellularity in brown algae.</title>
        <authorList>
            <person name="Cock J.M."/>
            <person name="Sterck L."/>
            <person name="Rouze P."/>
            <person name="Scornet D."/>
            <person name="Allen A.E."/>
            <person name="Amoutzias G."/>
            <person name="Anthouard V."/>
            <person name="Artiguenave F."/>
            <person name="Aury J.M."/>
            <person name="Badger J.H."/>
            <person name="Beszteri B."/>
            <person name="Billiau K."/>
            <person name="Bonnet E."/>
            <person name="Bothwell J.H."/>
            <person name="Bowler C."/>
            <person name="Boyen C."/>
            <person name="Brownlee C."/>
            <person name="Carrano C.J."/>
            <person name="Charrier B."/>
            <person name="Cho G.Y."/>
            <person name="Coelho S.M."/>
            <person name="Collen J."/>
            <person name="Corre E."/>
            <person name="Da Silva C."/>
            <person name="Delage L."/>
            <person name="Delaroque N."/>
            <person name="Dittami S.M."/>
            <person name="Doulbeau S."/>
            <person name="Elias M."/>
            <person name="Farnham G."/>
            <person name="Gachon C.M."/>
            <person name="Gschloessl B."/>
            <person name="Heesch S."/>
            <person name="Jabbari K."/>
            <person name="Jubin C."/>
            <person name="Kawai H."/>
            <person name="Kimura K."/>
            <person name="Kloareg B."/>
            <person name="Kupper F.C."/>
            <person name="Lang D."/>
            <person name="Le Bail A."/>
            <person name="Leblanc C."/>
            <person name="Lerouge P."/>
            <person name="Lohr M."/>
            <person name="Lopez P.J."/>
            <person name="Martens C."/>
            <person name="Maumus F."/>
            <person name="Michel G."/>
            <person name="Miranda-Saavedra D."/>
            <person name="Morales J."/>
            <person name="Moreau H."/>
            <person name="Motomura T."/>
            <person name="Nagasato C."/>
            <person name="Napoli C.A."/>
            <person name="Nelson D.R."/>
            <person name="Nyvall-Collen P."/>
            <person name="Peters A.F."/>
            <person name="Pommier C."/>
            <person name="Potin P."/>
            <person name="Poulain J."/>
            <person name="Quesneville H."/>
            <person name="Read B."/>
            <person name="Rensing S.A."/>
            <person name="Ritter A."/>
            <person name="Rousvoal S."/>
            <person name="Samanta M."/>
            <person name="Samson G."/>
            <person name="Schroeder D.C."/>
            <person name="Segurens B."/>
            <person name="Strittmatter M."/>
            <person name="Tonon T."/>
            <person name="Tregear J.W."/>
            <person name="Valentin K."/>
            <person name="von Dassow P."/>
            <person name="Yamagishi T."/>
            <person name="Van de Peer Y."/>
            <person name="Wincker P."/>
        </authorList>
    </citation>
    <scope>NUCLEOTIDE SEQUENCE [LARGE SCALE GENOMIC DNA]</scope>
    <source>
        <strain evidence="10">Ec32 / CCAP1310/4</strain>
    </source>
</reference>
<dbReference type="STRING" id="2880.D7FS38"/>
<evidence type="ECO:0000256" key="1">
    <source>
        <dbReference type="ARBA" id="ARBA00004141"/>
    </source>
</evidence>
<evidence type="ECO:0000256" key="6">
    <source>
        <dbReference type="SAM" id="MobiDB-lite"/>
    </source>
</evidence>
<accession>D7FS38</accession>
<feature type="region of interest" description="Disordered" evidence="6">
    <location>
        <begin position="288"/>
        <end position="308"/>
    </location>
</feature>
<dbReference type="OrthoDB" id="2148490at2759"/>
<dbReference type="InParanoid" id="D7FS38"/>
<evidence type="ECO:0000313" key="9">
    <source>
        <dbReference type="EMBL" id="CBJ30979.1"/>
    </source>
</evidence>
<dbReference type="AlphaFoldDB" id="D7FS38"/>
<gene>
    <name evidence="9" type="primary">Alb3</name>
    <name evidence="9" type="ORF">Esi_0227_0023</name>
</gene>
<dbReference type="Pfam" id="PF02096">
    <property type="entry name" value="60KD_IMP"/>
    <property type="match status" value="1"/>
</dbReference>
<name>D7FS38_ECTSI</name>
<dbReference type="InterPro" id="IPR028055">
    <property type="entry name" value="YidC/Oxa/ALB_C"/>
</dbReference>
<evidence type="ECO:0000256" key="3">
    <source>
        <dbReference type="ARBA" id="ARBA00022989"/>
    </source>
</evidence>
<feature type="signal peptide" evidence="7">
    <location>
        <begin position="1"/>
        <end position="21"/>
    </location>
</feature>
<comment type="similarity">
    <text evidence="5">Belongs to the OXA1/ALB3/YidC family.</text>
</comment>
<keyword evidence="7" id="KW-0732">Signal</keyword>
<evidence type="ECO:0000256" key="2">
    <source>
        <dbReference type="ARBA" id="ARBA00022692"/>
    </source>
</evidence>